<dbReference type="Gene3D" id="3.90.180.10">
    <property type="entry name" value="Medium-chain alcohol dehydrogenases, catalytic domain"/>
    <property type="match status" value="1"/>
</dbReference>
<dbReference type="SUPFAM" id="SSF50129">
    <property type="entry name" value="GroES-like"/>
    <property type="match status" value="1"/>
</dbReference>
<dbReference type="SMART" id="SM00829">
    <property type="entry name" value="PKS_ER"/>
    <property type="match status" value="1"/>
</dbReference>
<dbReference type="Pfam" id="PF13602">
    <property type="entry name" value="ADH_zinc_N_2"/>
    <property type="match status" value="1"/>
</dbReference>
<gene>
    <name evidence="4" type="ORF">ACIBG2_46550</name>
</gene>
<evidence type="ECO:0000313" key="5">
    <source>
        <dbReference type="Proteomes" id="UP001612741"/>
    </source>
</evidence>
<dbReference type="Proteomes" id="UP001612741">
    <property type="component" value="Unassembled WGS sequence"/>
</dbReference>
<dbReference type="InterPro" id="IPR011032">
    <property type="entry name" value="GroES-like_sf"/>
</dbReference>
<dbReference type="PANTHER" id="PTHR48106">
    <property type="entry name" value="QUINONE OXIDOREDUCTASE PIG3-RELATED"/>
    <property type="match status" value="1"/>
</dbReference>
<protein>
    <submittedName>
        <fullName evidence="4">Zinc-binding dehydrogenase</fullName>
    </submittedName>
</protein>
<feature type="domain" description="Enoyl reductase (ER)" evidence="3">
    <location>
        <begin position="10"/>
        <end position="321"/>
    </location>
</feature>
<dbReference type="PANTHER" id="PTHR48106:SF13">
    <property type="entry name" value="QUINONE OXIDOREDUCTASE-RELATED"/>
    <property type="match status" value="1"/>
</dbReference>
<keyword evidence="5" id="KW-1185">Reference proteome</keyword>
<dbReference type="EMBL" id="JBITGY010000016">
    <property type="protein sequence ID" value="MFI6504916.1"/>
    <property type="molecule type" value="Genomic_DNA"/>
</dbReference>
<dbReference type="Pfam" id="PF08240">
    <property type="entry name" value="ADH_N"/>
    <property type="match status" value="1"/>
</dbReference>
<dbReference type="InterPro" id="IPR036291">
    <property type="entry name" value="NAD(P)-bd_dom_sf"/>
</dbReference>
<evidence type="ECO:0000256" key="1">
    <source>
        <dbReference type="ARBA" id="ARBA00022857"/>
    </source>
</evidence>
<evidence type="ECO:0000256" key="2">
    <source>
        <dbReference type="ARBA" id="ARBA00023002"/>
    </source>
</evidence>
<keyword evidence="2" id="KW-0560">Oxidoreductase</keyword>
<dbReference type="RefSeq" id="WP_397090866.1">
    <property type="nucleotide sequence ID" value="NZ_JBITGY010000016.1"/>
</dbReference>
<organism evidence="4 5">
    <name type="scientific">Nonomuraea typhae</name>
    <dbReference type="NCBI Taxonomy" id="2603600"/>
    <lineage>
        <taxon>Bacteria</taxon>
        <taxon>Bacillati</taxon>
        <taxon>Actinomycetota</taxon>
        <taxon>Actinomycetes</taxon>
        <taxon>Streptosporangiales</taxon>
        <taxon>Streptosporangiaceae</taxon>
        <taxon>Nonomuraea</taxon>
    </lineage>
</organism>
<reference evidence="4 5" key="1">
    <citation type="submission" date="2024-10" db="EMBL/GenBank/DDBJ databases">
        <title>The Natural Products Discovery Center: Release of the First 8490 Sequenced Strains for Exploring Actinobacteria Biosynthetic Diversity.</title>
        <authorList>
            <person name="Kalkreuter E."/>
            <person name="Kautsar S.A."/>
            <person name="Yang D."/>
            <person name="Bader C.D."/>
            <person name="Teijaro C.N."/>
            <person name="Fluegel L."/>
            <person name="Davis C.M."/>
            <person name="Simpson J.R."/>
            <person name="Lauterbach L."/>
            <person name="Steele A.D."/>
            <person name="Gui C."/>
            <person name="Meng S."/>
            <person name="Li G."/>
            <person name="Viehrig K."/>
            <person name="Ye F."/>
            <person name="Su P."/>
            <person name="Kiefer A.F."/>
            <person name="Nichols A."/>
            <person name="Cepeda A.J."/>
            <person name="Yan W."/>
            <person name="Fan B."/>
            <person name="Jiang Y."/>
            <person name="Adhikari A."/>
            <person name="Zheng C.-J."/>
            <person name="Schuster L."/>
            <person name="Cowan T.M."/>
            <person name="Smanski M.J."/>
            <person name="Chevrette M.G."/>
            <person name="De Carvalho L.P.S."/>
            <person name="Shen B."/>
        </authorList>
    </citation>
    <scope>NUCLEOTIDE SEQUENCE [LARGE SCALE GENOMIC DNA]</scope>
    <source>
        <strain evidence="4 5">NPDC050545</strain>
    </source>
</reference>
<sequence length="323" mass="32955">MRAIVLHEFGPAGNLMPEDLPDPVPGPGQVRIVVRAAGVHTIETAMREGLAIGPPLPELPAVFGGEVSGTVDAVGPDVDPAWIGKDVVTGGGSPGGYAELAVADVVSLHEVPEGLGHRAAVAMITTGRTAVEFLDIAQLTPDDVVLVTSAAGGIGWLVVQYGLDLGATVVAAAGGPIKTAAVRNLGATVAVDYNAPGWGETVREALGGRRVTAVLDGVGGAKAREAFELLADGGRFVSIGASSREDFEPDPELVESRDLTVTDALALLLTRPELSDGTQERALASAAEGRMVPAIQVFPLEKAAQAHAALESRATSGKVVLEP</sequence>
<name>A0ABW7Z9R5_9ACTN</name>
<comment type="caution">
    <text evidence="4">The sequence shown here is derived from an EMBL/GenBank/DDBJ whole genome shotgun (WGS) entry which is preliminary data.</text>
</comment>
<dbReference type="CDD" id="cd08244">
    <property type="entry name" value="MDR_enoyl_red"/>
    <property type="match status" value="1"/>
</dbReference>
<dbReference type="Gene3D" id="3.40.50.720">
    <property type="entry name" value="NAD(P)-binding Rossmann-like Domain"/>
    <property type="match status" value="1"/>
</dbReference>
<dbReference type="InterPro" id="IPR013154">
    <property type="entry name" value="ADH-like_N"/>
</dbReference>
<keyword evidence="1" id="KW-0521">NADP</keyword>
<proteinExistence type="predicted"/>
<dbReference type="SUPFAM" id="SSF51735">
    <property type="entry name" value="NAD(P)-binding Rossmann-fold domains"/>
    <property type="match status" value="1"/>
</dbReference>
<accession>A0ABW7Z9R5</accession>
<evidence type="ECO:0000313" key="4">
    <source>
        <dbReference type="EMBL" id="MFI6504916.1"/>
    </source>
</evidence>
<evidence type="ECO:0000259" key="3">
    <source>
        <dbReference type="SMART" id="SM00829"/>
    </source>
</evidence>
<dbReference type="InterPro" id="IPR020843">
    <property type="entry name" value="ER"/>
</dbReference>